<comment type="caution">
    <text evidence="2">The sequence shown here is derived from an EMBL/GenBank/DDBJ whole genome shotgun (WGS) entry which is preliminary data.</text>
</comment>
<evidence type="ECO:0000313" key="3">
    <source>
        <dbReference type="Proteomes" id="UP000646776"/>
    </source>
</evidence>
<protein>
    <submittedName>
        <fullName evidence="2">Uncharacterized protein</fullName>
    </submittedName>
</protein>
<gene>
    <name evidence="2" type="ORF">GCM10010226_87370</name>
</gene>
<name>A0A918M0Y3_9ACTN</name>
<reference evidence="2" key="2">
    <citation type="submission" date="2020-09" db="EMBL/GenBank/DDBJ databases">
        <authorList>
            <person name="Sun Q."/>
            <person name="Ohkuma M."/>
        </authorList>
    </citation>
    <scope>NUCLEOTIDE SEQUENCE</scope>
    <source>
        <strain evidence="2">JCM 4125</strain>
    </source>
</reference>
<reference evidence="2" key="1">
    <citation type="journal article" date="2014" name="Int. J. Syst. Evol. Microbiol.">
        <title>Complete genome sequence of Corynebacterium casei LMG S-19264T (=DSM 44701T), isolated from a smear-ripened cheese.</title>
        <authorList>
            <consortium name="US DOE Joint Genome Institute (JGI-PGF)"/>
            <person name="Walter F."/>
            <person name="Albersmeier A."/>
            <person name="Kalinowski J."/>
            <person name="Ruckert C."/>
        </authorList>
    </citation>
    <scope>NUCLEOTIDE SEQUENCE</scope>
    <source>
        <strain evidence="2">JCM 4125</strain>
    </source>
</reference>
<dbReference type="RefSeq" id="WP_189718175.1">
    <property type="nucleotide sequence ID" value="NZ_BMSA01000050.1"/>
</dbReference>
<sequence>MVIDSAGRITELHGDVEAVLRAYEATRRGGTDPVAPAEDEDEPQSVTRQDADAPADLERTDDTPPTPSRRIKIAVVQGATLVGAAAVLALAERIVGLFSG</sequence>
<dbReference type="EMBL" id="BMSA01000050">
    <property type="protein sequence ID" value="GGT96262.1"/>
    <property type="molecule type" value="Genomic_DNA"/>
</dbReference>
<keyword evidence="3" id="KW-1185">Reference proteome</keyword>
<evidence type="ECO:0000313" key="2">
    <source>
        <dbReference type="EMBL" id="GGT96262.1"/>
    </source>
</evidence>
<evidence type="ECO:0000256" key="1">
    <source>
        <dbReference type="SAM" id="MobiDB-lite"/>
    </source>
</evidence>
<dbReference type="Proteomes" id="UP000646776">
    <property type="component" value="Unassembled WGS sequence"/>
</dbReference>
<proteinExistence type="predicted"/>
<organism evidence="2 3">
    <name type="scientific">Streptomyces phaeofaciens</name>
    <dbReference type="NCBI Taxonomy" id="68254"/>
    <lineage>
        <taxon>Bacteria</taxon>
        <taxon>Bacillati</taxon>
        <taxon>Actinomycetota</taxon>
        <taxon>Actinomycetes</taxon>
        <taxon>Kitasatosporales</taxon>
        <taxon>Streptomycetaceae</taxon>
        <taxon>Streptomyces</taxon>
    </lineage>
</organism>
<accession>A0A918M0Y3</accession>
<dbReference type="AlphaFoldDB" id="A0A918M0Y3"/>
<feature type="region of interest" description="Disordered" evidence="1">
    <location>
        <begin position="27"/>
        <end position="68"/>
    </location>
</feature>